<dbReference type="OrthoDB" id="7375466at2"/>
<evidence type="ECO:0000256" key="5">
    <source>
        <dbReference type="ARBA" id="ARBA00022692"/>
    </source>
</evidence>
<dbReference type="PANTHER" id="PTHR23501:SF197">
    <property type="entry name" value="COMD"/>
    <property type="match status" value="1"/>
</dbReference>
<dbReference type="InterPro" id="IPR036388">
    <property type="entry name" value="WH-like_DNA-bd_sf"/>
</dbReference>
<dbReference type="RefSeq" id="WP_100350754.1">
    <property type="nucleotide sequence ID" value="NZ_PGTZ01000010.1"/>
</dbReference>
<evidence type="ECO:0000256" key="1">
    <source>
        <dbReference type="ARBA" id="ARBA00004651"/>
    </source>
</evidence>
<dbReference type="GO" id="GO:0022857">
    <property type="term" value="F:transmembrane transporter activity"/>
    <property type="evidence" value="ECO:0007669"/>
    <property type="project" value="InterPro"/>
</dbReference>
<gene>
    <name evidence="11" type="ORF">CLV34_2649</name>
</gene>
<reference evidence="11 12" key="1">
    <citation type="submission" date="2017-11" db="EMBL/GenBank/DDBJ databases">
        <title>Genomic Encyclopedia of Archaeal and Bacterial Type Strains, Phase II (KMG-II): From Individual Species to Whole Genera.</title>
        <authorList>
            <person name="Goeker M."/>
        </authorList>
    </citation>
    <scope>NUCLEOTIDE SEQUENCE [LARGE SCALE GENOMIC DNA]</scope>
    <source>
        <strain evidence="11 12">DSM 22413</strain>
    </source>
</reference>
<evidence type="ECO:0000259" key="10">
    <source>
        <dbReference type="PROSITE" id="PS50850"/>
    </source>
</evidence>
<dbReference type="AlphaFoldDB" id="A0A2M8W723"/>
<proteinExistence type="inferred from homology"/>
<dbReference type="EMBL" id="PGTZ01000010">
    <property type="protein sequence ID" value="PJI86728.1"/>
    <property type="molecule type" value="Genomic_DNA"/>
</dbReference>
<feature type="transmembrane region" description="Helical" evidence="9">
    <location>
        <begin position="241"/>
        <end position="260"/>
    </location>
</feature>
<keyword evidence="4" id="KW-1003">Cell membrane</keyword>
<dbReference type="Pfam" id="PF07690">
    <property type="entry name" value="MFS_1"/>
    <property type="match status" value="1"/>
</dbReference>
<feature type="region of interest" description="Disordered" evidence="8">
    <location>
        <begin position="660"/>
        <end position="688"/>
    </location>
</feature>
<feature type="transmembrane region" description="Helical" evidence="9">
    <location>
        <begin position="149"/>
        <end position="167"/>
    </location>
</feature>
<dbReference type="FunFam" id="1.20.1720.10:FF:000004">
    <property type="entry name" value="EmrB/QacA family drug resistance transporter"/>
    <property type="match status" value="1"/>
</dbReference>
<dbReference type="NCBIfam" id="TIGR00711">
    <property type="entry name" value="efflux_EmrB"/>
    <property type="match status" value="1"/>
</dbReference>
<comment type="subcellular location">
    <subcellularLocation>
        <location evidence="1">Cell membrane</location>
        <topology evidence="1">Multi-pass membrane protein</topology>
    </subcellularLocation>
</comment>
<dbReference type="InterPro" id="IPR036390">
    <property type="entry name" value="WH_DNA-bd_sf"/>
</dbReference>
<feature type="transmembrane region" description="Helical" evidence="9">
    <location>
        <begin position="91"/>
        <end position="110"/>
    </location>
</feature>
<feature type="transmembrane region" description="Helical" evidence="9">
    <location>
        <begin position="60"/>
        <end position="79"/>
    </location>
</feature>
<dbReference type="InterPro" id="IPR020846">
    <property type="entry name" value="MFS_dom"/>
</dbReference>
<feature type="domain" description="Major facilitator superfamily (MFS) profile" evidence="10">
    <location>
        <begin position="26"/>
        <end position="508"/>
    </location>
</feature>
<evidence type="ECO:0000256" key="3">
    <source>
        <dbReference type="ARBA" id="ARBA00022448"/>
    </source>
</evidence>
<feature type="transmembrane region" description="Helical" evidence="9">
    <location>
        <begin position="272"/>
        <end position="299"/>
    </location>
</feature>
<dbReference type="Gene3D" id="1.20.1720.10">
    <property type="entry name" value="Multidrug resistance protein D"/>
    <property type="match status" value="1"/>
</dbReference>
<dbReference type="PRINTS" id="PR01036">
    <property type="entry name" value="TCRTETB"/>
</dbReference>
<feature type="transmembrane region" description="Helical" evidence="9">
    <location>
        <begin position="406"/>
        <end position="431"/>
    </location>
</feature>
<name>A0A2M8W723_9MICO</name>
<feature type="transmembrane region" description="Helical" evidence="9">
    <location>
        <begin position="23"/>
        <end position="48"/>
    </location>
</feature>
<dbReference type="SUPFAM" id="SSF46785">
    <property type="entry name" value="Winged helix' DNA-binding domain"/>
    <property type="match status" value="1"/>
</dbReference>
<feature type="compositionally biased region" description="Basic and acidic residues" evidence="8">
    <location>
        <begin position="665"/>
        <end position="674"/>
    </location>
</feature>
<keyword evidence="12" id="KW-1185">Reference proteome</keyword>
<feature type="transmembrane region" description="Helical" evidence="9">
    <location>
        <begin position="116"/>
        <end position="137"/>
    </location>
</feature>
<feature type="transmembrane region" description="Helical" evidence="9">
    <location>
        <begin position="212"/>
        <end position="235"/>
    </location>
</feature>
<comment type="caution">
    <text evidence="11">The sequence shown here is derived from an EMBL/GenBank/DDBJ whole genome shotgun (WGS) entry which is preliminary data.</text>
</comment>
<sequence>MSRTEAVEPAGNAAASEEPTRSVWVVFGALMLAMFLAALDQTIVSTALPTIVGDLGGLDHLSWVVTAYMLASTASTPLWGKLGDMYGRKAFFQACIVIFLVGSALCGLAQNMTELILFRALQGIGGGGMMVLTQAIVGDVVPPRERGKYQGYFGAVFGVTSVGGPLLGGLFVDHLSWRWVFYINLPIGIVALVVIAAVLHTNAEHRKQKIDYLGTTLLAGIATALVLMTSLGGVSYPWNSWQTYALVGAAVVMLALFIPVERRAAEPVMPLHLFALPSFTITSAIGFIVGFAMFGALTFIPTFLQVVHGVSATMSGIRMLPMVLGMLLTSIGTGQLISKTGRYRIYPILGTGLTAVALWCLSLLGPASSTLEMSLAFLLLGLGLGLVMQVLVLIVQNAVGYEDLGVATAGATFFRTIGGSFGVAVFGTIFANQLSSNIADQLAGTSLPPGVDPSALQADPQSIATLPAAVQVPLIQAYSDAISTVFFSAAPIAVVAFVLAWFVKEQPLRKTLEVVDYGEGLGGAPTERTSLDEIQRSLSSLSSRQTRKGLYEALVRRAGLTVSPLAAWVLLRVSHRDSMTWQQLVERAGGRGGPKLADARDELVDSGLVRDDPPGTYTVTDAGRADADALEAARRDGLAELLQGWSPEQHDELAAMLQHLASTLDNDHGDRTPDTTKAPAGDARPEPS</sequence>
<dbReference type="Gene3D" id="1.20.1250.20">
    <property type="entry name" value="MFS general substrate transporter like domains"/>
    <property type="match status" value="1"/>
</dbReference>
<evidence type="ECO:0000313" key="12">
    <source>
        <dbReference type="Proteomes" id="UP000231586"/>
    </source>
</evidence>
<protein>
    <submittedName>
        <fullName evidence="11">EmrB/QacA subfamily drug resistance transporter</fullName>
    </submittedName>
</protein>
<keyword evidence="6 9" id="KW-1133">Transmembrane helix</keyword>
<dbReference type="CDD" id="cd17502">
    <property type="entry name" value="MFS_Azr1_MDR_like"/>
    <property type="match status" value="1"/>
</dbReference>
<dbReference type="PANTHER" id="PTHR23501">
    <property type="entry name" value="MAJOR FACILITATOR SUPERFAMILY"/>
    <property type="match status" value="1"/>
</dbReference>
<keyword evidence="3" id="KW-0813">Transport</keyword>
<dbReference type="GO" id="GO:0005886">
    <property type="term" value="C:plasma membrane"/>
    <property type="evidence" value="ECO:0007669"/>
    <property type="project" value="UniProtKB-SubCell"/>
</dbReference>
<dbReference type="Proteomes" id="UP000231586">
    <property type="component" value="Unassembled WGS sequence"/>
</dbReference>
<dbReference type="Gene3D" id="1.10.10.10">
    <property type="entry name" value="Winged helix-like DNA-binding domain superfamily/Winged helix DNA-binding domain"/>
    <property type="match status" value="1"/>
</dbReference>
<dbReference type="SUPFAM" id="SSF103473">
    <property type="entry name" value="MFS general substrate transporter"/>
    <property type="match status" value="1"/>
</dbReference>
<dbReference type="InterPro" id="IPR036259">
    <property type="entry name" value="MFS_trans_sf"/>
</dbReference>
<feature type="transmembrane region" description="Helical" evidence="9">
    <location>
        <begin position="319"/>
        <end position="338"/>
    </location>
</feature>
<dbReference type="InterPro" id="IPR004638">
    <property type="entry name" value="EmrB-like"/>
</dbReference>
<dbReference type="PROSITE" id="PS50850">
    <property type="entry name" value="MFS"/>
    <property type="match status" value="1"/>
</dbReference>
<evidence type="ECO:0000256" key="2">
    <source>
        <dbReference type="ARBA" id="ARBA00007520"/>
    </source>
</evidence>
<dbReference type="InterPro" id="IPR011701">
    <property type="entry name" value="MFS"/>
</dbReference>
<accession>A0A2M8W723</accession>
<evidence type="ECO:0000256" key="9">
    <source>
        <dbReference type="SAM" id="Phobius"/>
    </source>
</evidence>
<evidence type="ECO:0000313" key="11">
    <source>
        <dbReference type="EMBL" id="PJI86728.1"/>
    </source>
</evidence>
<organism evidence="11 12">
    <name type="scientific">Luteimicrobium subarcticum</name>
    <dbReference type="NCBI Taxonomy" id="620910"/>
    <lineage>
        <taxon>Bacteria</taxon>
        <taxon>Bacillati</taxon>
        <taxon>Actinomycetota</taxon>
        <taxon>Actinomycetes</taxon>
        <taxon>Micrococcales</taxon>
        <taxon>Luteimicrobium</taxon>
    </lineage>
</organism>
<evidence type="ECO:0000256" key="4">
    <source>
        <dbReference type="ARBA" id="ARBA00022475"/>
    </source>
</evidence>
<feature type="transmembrane region" description="Helical" evidence="9">
    <location>
        <begin position="481"/>
        <end position="503"/>
    </location>
</feature>
<evidence type="ECO:0000256" key="7">
    <source>
        <dbReference type="ARBA" id="ARBA00023136"/>
    </source>
</evidence>
<feature type="transmembrane region" description="Helical" evidence="9">
    <location>
        <begin position="373"/>
        <end position="394"/>
    </location>
</feature>
<comment type="similarity">
    <text evidence="2">Belongs to the major facilitator superfamily. TCR/Tet family.</text>
</comment>
<feature type="transmembrane region" description="Helical" evidence="9">
    <location>
        <begin position="345"/>
        <end position="367"/>
    </location>
</feature>
<keyword evidence="5 9" id="KW-0812">Transmembrane</keyword>
<feature type="transmembrane region" description="Helical" evidence="9">
    <location>
        <begin position="179"/>
        <end position="200"/>
    </location>
</feature>
<evidence type="ECO:0000256" key="6">
    <source>
        <dbReference type="ARBA" id="ARBA00022989"/>
    </source>
</evidence>
<keyword evidence="7 9" id="KW-0472">Membrane</keyword>
<evidence type="ECO:0000256" key="8">
    <source>
        <dbReference type="SAM" id="MobiDB-lite"/>
    </source>
</evidence>